<organism evidence="2 3">
    <name type="scientific">Crotalaria pallida</name>
    <name type="common">Smooth rattlebox</name>
    <name type="synonym">Crotalaria striata</name>
    <dbReference type="NCBI Taxonomy" id="3830"/>
    <lineage>
        <taxon>Eukaryota</taxon>
        <taxon>Viridiplantae</taxon>
        <taxon>Streptophyta</taxon>
        <taxon>Embryophyta</taxon>
        <taxon>Tracheophyta</taxon>
        <taxon>Spermatophyta</taxon>
        <taxon>Magnoliopsida</taxon>
        <taxon>eudicotyledons</taxon>
        <taxon>Gunneridae</taxon>
        <taxon>Pentapetalae</taxon>
        <taxon>rosids</taxon>
        <taxon>fabids</taxon>
        <taxon>Fabales</taxon>
        <taxon>Fabaceae</taxon>
        <taxon>Papilionoideae</taxon>
        <taxon>50 kb inversion clade</taxon>
        <taxon>genistoids sensu lato</taxon>
        <taxon>core genistoids</taxon>
        <taxon>Crotalarieae</taxon>
        <taxon>Crotalaria</taxon>
    </lineage>
</organism>
<sequence>MPAVEQGNDKRQYMTRSTRNNLTQQGEGSSSQAPPPPPIHSVEELHDEPTQHAPLDQQAEHLQDEHEESNPDLQDLTLLKSYPQHNAKLVWQGQNQAQTRLTRIDDTIALMQQTGQLDMAAIHYIRQLTLTPLTEEVPERPAQEELPEQPAEEEVPDRPAQEELPE</sequence>
<feature type="compositionally biased region" description="Acidic residues" evidence="1">
    <location>
        <begin position="145"/>
        <end position="155"/>
    </location>
</feature>
<dbReference type="EMBL" id="JAYWIO010000005">
    <property type="protein sequence ID" value="KAK7260082.1"/>
    <property type="molecule type" value="Genomic_DNA"/>
</dbReference>
<protein>
    <submittedName>
        <fullName evidence="2">Uncharacterized protein</fullName>
    </submittedName>
</protein>
<feature type="region of interest" description="Disordered" evidence="1">
    <location>
        <begin position="135"/>
        <end position="166"/>
    </location>
</feature>
<feature type="compositionally biased region" description="Basic and acidic residues" evidence="1">
    <location>
        <begin position="156"/>
        <end position="166"/>
    </location>
</feature>
<proteinExistence type="predicted"/>
<feature type="compositionally biased region" description="Polar residues" evidence="1">
    <location>
        <begin position="14"/>
        <end position="32"/>
    </location>
</feature>
<evidence type="ECO:0000313" key="2">
    <source>
        <dbReference type="EMBL" id="KAK7260082.1"/>
    </source>
</evidence>
<reference evidence="2 3" key="1">
    <citation type="submission" date="2024-01" db="EMBL/GenBank/DDBJ databases">
        <title>The genomes of 5 underutilized Papilionoideae crops provide insights into root nodulation and disease resistanc.</title>
        <authorList>
            <person name="Yuan L."/>
        </authorList>
    </citation>
    <scope>NUCLEOTIDE SEQUENCE [LARGE SCALE GENOMIC DNA]</scope>
    <source>
        <strain evidence="2">ZHUSHIDOU_FW_LH</strain>
        <tissue evidence="2">Leaf</tissue>
    </source>
</reference>
<name>A0AAN9EMP1_CROPI</name>
<gene>
    <name evidence="2" type="ORF">RIF29_25832</name>
</gene>
<dbReference type="AlphaFoldDB" id="A0AAN9EMP1"/>
<comment type="caution">
    <text evidence="2">The sequence shown here is derived from an EMBL/GenBank/DDBJ whole genome shotgun (WGS) entry which is preliminary data.</text>
</comment>
<evidence type="ECO:0000256" key="1">
    <source>
        <dbReference type="SAM" id="MobiDB-lite"/>
    </source>
</evidence>
<feature type="compositionally biased region" description="Basic and acidic residues" evidence="1">
    <location>
        <begin position="41"/>
        <end position="50"/>
    </location>
</feature>
<feature type="region of interest" description="Disordered" evidence="1">
    <location>
        <begin position="1"/>
        <end position="74"/>
    </location>
</feature>
<keyword evidence="3" id="KW-1185">Reference proteome</keyword>
<evidence type="ECO:0000313" key="3">
    <source>
        <dbReference type="Proteomes" id="UP001372338"/>
    </source>
</evidence>
<dbReference type="Proteomes" id="UP001372338">
    <property type="component" value="Unassembled WGS sequence"/>
</dbReference>
<accession>A0AAN9EMP1</accession>